<dbReference type="RefSeq" id="WP_062658060.1">
    <property type="nucleotide sequence ID" value="NZ_BCSY01000069.1"/>
</dbReference>
<comment type="caution">
    <text evidence="5">The sequence shown here is derived from an EMBL/GenBank/DDBJ whole genome shotgun (WGS) entry which is preliminary data.</text>
</comment>
<evidence type="ECO:0000256" key="2">
    <source>
        <dbReference type="ARBA" id="ARBA00011322"/>
    </source>
</evidence>
<dbReference type="EMBL" id="BCSY01000069">
    <property type="protein sequence ID" value="GAS97129.1"/>
    <property type="molecule type" value="Genomic_DNA"/>
</dbReference>
<feature type="domain" description="RecF/RecN/SMC N-terminal" evidence="4">
    <location>
        <begin position="61"/>
        <end position="647"/>
    </location>
</feature>
<evidence type="ECO:0000256" key="1">
    <source>
        <dbReference type="ARBA" id="ARBA00006930"/>
    </source>
</evidence>
<gene>
    <name evidence="5" type="ORF">RMCC_4095</name>
</gene>
<comment type="subunit">
    <text evidence="2">Heterodimer of SbcC and SbcD.</text>
</comment>
<keyword evidence="6" id="KW-1185">Reference proteome</keyword>
<dbReference type="Gene3D" id="3.40.50.300">
    <property type="entry name" value="P-loop containing nucleotide triphosphate hydrolases"/>
    <property type="match status" value="2"/>
</dbReference>
<dbReference type="Pfam" id="PF02463">
    <property type="entry name" value="SMC_N"/>
    <property type="match status" value="1"/>
</dbReference>
<proteinExistence type="inferred from homology"/>
<reference evidence="6" key="2">
    <citation type="submission" date="2016-02" db="EMBL/GenBank/DDBJ databases">
        <title>Draft genome sequence of five rapidly growing Mycobacterium species.</title>
        <authorList>
            <person name="Katahira K."/>
            <person name="Gotou Y."/>
            <person name="Iida K."/>
            <person name="Ogura Y."/>
            <person name="Hayashi T."/>
        </authorList>
    </citation>
    <scope>NUCLEOTIDE SEQUENCE [LARGE SCALE GENOMIC DNA]</scope>
    <source>
        <strain evidence="6">JCM15298</strain>
    </source>
</reference>
<dbReference type="PANTHER" id="PTHR32114">
    <property type="entry name" value="ABC TRANSPORTER ABCH.3"/>
    <property type="match status" value="1"/>
</dbReference>
<sequence>MAETERDPVDDAEQSVQDAILQLLDADNALDAMAREIVLSALADVVDETDGTAQSGWSATYLTNITVSGFRGIGSTAKLDLHPAPGLTVISGRNGSGKSSFAEAVELALTGSSYRWRGKQALWSESWRNLHKPNPCALRVGFTREGNGPVVVGVDWEADADLADRTLWTQHDGGQAIDGIDSLGWADALELYRPVLTYEELGRLFDGGPSALYDALAQLLGLEALAAVEKKLAADLKDVKSVRDTADAARKQAIVALSAADDERAAPLAKLLKKHVRPLDEIVAVVTGSGPAEQEVIRPLEALSEVVLPQIADIERCVTRLRAAAEALRRSEQDMVALTAERVDLLHSALDYHARAGDTDCPVCGDGRLDDSWADQARTAVLEGERSVAEYRRAVAELKSARADADAMARQLQPAQAIRGVALTTLEAYNTAVEGARVLPVDHLACAAFLETALLEAVAAAEALRDEATKALAEREDAWGPVAEQVAAWIPAERRAQELDHHFKAITAARSWATTRGAEFRNLRLKPIAAQARQIWAELRQESNVDLGEISLTGTATKRKAVLGGSVDGEPTQALSVMSQGEQNAVALALFLPRATSVKSPFRFVVLDDPIQAMDPSKIDGFVRVLTDIARTHQVVVFSHDDRLASVIRETGIDARLIEVVREVGSKVRVRPNIDPARRLIDDAFAMIQDDKLHDDVKGRVAPNLFRMALESAAKQAHYARQSMAGTERTVAEEQWQAAKTTRQRLALAVLGDAKADVSGWLAAQPGRKNVLDIGNVGAHGKVGKLSKADVRDLERAVNDLVGS</sequence>
<dbReference type="PANTHER" id="PTHR32114:SF2">
    <property type="entry name" value="ABC TRANSPORTER ABCH.3"/>
    <property type="match status" value="1"/>
</dbReference>
<dbReference type="STRING" id="228230.RMCC_4095"/>
<evidence type="ECO:0000259" key="4">
    <source>
        <dbReference type="Pfam" id="PF02463"/>
    </source>
</evidence>
<dbReference type="Proteomes" id="UP000069443">
    <property type="component" value="Unassembled WGS sequence"/>
</dbReference>
<protein>
    <recommendedName>
        <fullName evidence="3">Nuclease SbcCD subunit C</fullName>
    </recommendedName>
</protein>
<evidence type="ECO:0000256" key="3">
    <source>
        <dbReference type="ARBA" id="ARBA00013368"/>
    </source>
</evidence>
<dbReference type="InterPro" id="IPR027417">
    <property type="entry name" value="P-loop_NTPase"/>
</dbReference>
<evidence type="ECO:0000313" key="5">
    <source>
        <dbReference type="EMBL" id="GAS97129.1"/>
    </source>
</evidence>
<comment type="similarity">
    <text evidence="1">Belongs to the SMC family. SbcC subfamily.</text>
</comment>
<reference evidence="6" key="1">
    <citation type="journal article" date="2016" name="Genome Announc.">
        <title>Draft Genome Sequences of Five Rapidly Growing Mycobacterium Species, M. thermoresistibile, M. fortuitum subsp. acetamidolyticum, M. canariasense, M. brisbanense, and M. novocastrense.</title>
        <authorList>
            <person name="Katahira K."/>
            <person name="Ogura Y."/>
            <person name="Gotoh Y."/>
            <person name="Hayashi T."/>
        </authorList>
    </citation>
    <scope>NUCLEOTIDE SEQUENCE [LARGE SCALE GENOMIC DNA]</scope>
    <source>
        <strain evidence="6">JCM15298</strain>
    </source>
</reference>
<dbReference type="InterPro" id="IPR003395">
    <property type="entry name" value="RecF/RecN/SMC_N"/>
</dbReference>
<evidence type="ECO:0000313" key="6">
    <source>
        <dbReference type="Proteomes" id="UP000069443"/>
    </source>
</evidence>
<accession>A0A117IAY6</accession>
<dbReference type="AlphaFoldDB" id="A0A117IAY6"/>
<dbReference type="SUPFAM" id="SSF52540">
    <property type="entry name" value="P-loop containing nucleoside triphosphate hydrolases"/>
    <property type="match status" value="1"/>
</dbReference>
<name>A0A117IAY6_MYCCR</name>
<organism evidence="5 6">
    <name type="scientific">Mycolicibacterium canariasense</name>
    <name type="common">Mycobacterium canariasense</name>
    <dbReference type="NCBI Taxonomy" id="228230"/>
    <lineage>
        <taxon>Bacteria</taxon>
        <taxon>Bacillati</taxon>
        <taxon>Actinomycetota</taxon>
        <taxon>Actinomycetes</taxon>
        <taxon>Mycobacteriales</taxon>
        <taxon>Mycobacteriaceae</taxon>
        <taxon>Mycolicibacterium</taxon>
    </lineage>
</organism>